<evidence type="ECO:0000313" key="10">
    <source>
        <dbReference type="Proteomes" id="UP000886861"/>
    </source>
</evidence>
<comment type="caution">
    <text evidence="9">The sequence shown here is derived from an EMBL/GenBank/DDBJ whole genome shotgun (WGS) entry which is preliminary data.</text>
</comment>
<dbReference type="PANTHER" id="PTHR30081:SF1">
    <property type="entry name" value="PROTEIN TRANSLOCASE SUBUNIT SECD"/>
    <property type="match status" value="1"/>
</dbReference>
<evidence type="ECO:0000256" key="1">
    <source>
        <dbReference type="ARBA" id="ARBA00022448"/>
    </source>
</evidence>
<feature type="transmembrane region" description="Helical" evidence="8">
    <location>
        <begin position="325"/>
        <end position="347"/>
    </location>
</feature>
<reference evidence="9" key="1">
    <citation type="submission" date="2020-10" db="EMBL/GenBank/DDBJ databases">
        <authorList>
            <person name="Gilroy R."/>
        </authorList>
    </citation>
    <scope>NUCLEOTIDE SEQUENCE</scope>
    <source>
        <strain evidence="9">CHK186-9395</strain>
    </source>
</reference>
<keyword evidence="4" id="KW-0653">Protein transport</keyword>
<dbReference type="GO" id="GO:0005886">
    <property type="term" value="C:plasma membrane"/>
    <property type="evidence" value="ECO:0007669"/>
    <property type="project" value="TreeGrafter"/>
</dbReference>
<dbReference type="InterPro" id="IPR022813">
    <property type="entry name" value="SecD/SecF_arch_bac"/>
</dbReference>
<protein>
    <recommendedName>
        <fullName evidence="11">Protein translocase subunit SecD</fullName>
    </recommendedName>
</protein>
<sequence length="444" mass="48115">MTKKSSIIKYIFVCIAVALGIFLSVCSFAIPFTTVNFNGFANSIPLGLDVAGGYSVVYDVELEDESANLEEEVQSSIAFISDVLARQGYSDAVVTRQGDSQIRLTISNNNNPKTLISTLGSAGNVYIKSSQTEEISDSDIVGDDISNVYATRMQTSETDFSWGVMIEFTETSTTGKSGAQKFEELTSTVASSGNTIYIYMDDELYQSVGGITEAQTGGVLFLSGGGITTQETANQFALQVLVGTLDTKLSQAPNSIMEIPATLGTNFIMFACVALAILSIIFVILLVVKFKDFGWISLLSLLIYAVLVVFFMQAIPLTLLTLGGFIALAIGLAILFISHAIMFNNIAKEYAYGKKIHLSVKSGYKKSVLPIVDINVVAIIASFVMWFLGDVFTMSFGLILTISCLMGLFTTLLATRAFMKWYLPINSTNAKKLGFKRGENVNEI</sequence>
<dbReference type="GO" id="GO:0015031">
    <property type="term" value="P:protein transport"/>
    <property type="evidence" value="ECO:0007669"/>
    <property type="project" value="UniProtKB-KW"/>
</dbReference>
<name>A0A9D1NEH6_9FIRM</name>
<organism evidence="9 10">
    <name type="scientific">Candidatus Caccopulliclostridium gallistercoris</name>
    <dbReference type="NCBI Taxonomy" id="2840719"/>
    <lineage>
        <taxon>Bacteria</taxon>
        <taxon>Bacillati</taxon>
        <taxon>Bacillota</taxon>
        <taxon>Clostridia</taxon>
        <taxon>Candidatus Caccopulliclostridium</taxon>
    </lineage>
</organism>
<feature type="transmembrane region" description="Helical" evidence="8">
    <location>
        <begin position="267"/>
        <end position="288"/>
    </location>
</feature>
<evidence type="ECO:0000256" key="7">
    <source>
        <dbReference type="ARBA" id="ARBA00023136"/>
    </source>
</evidence>
<feature type="transmembrane region" description="Helical" evidence="8">
    <location>
        <begin position="394"/>
        <end position="414"/>
    </location>
</feature>
<evidence type="ECO:0000256" key="3">
    <source>
        <dbReference type="ARBA" id="ARBA00022692"/>
    </source>
</evidence>
<feature type="transmembrane region" description="Helical" evidence="8">
    <location>
        <begin position="7"/>
        <end position="30"/>
    </location>
</feature>
<evidence type="ECO:0000313" key="9">
    <source>
        <dbReference type="EMBL" id="HIV01649.1"/>
    </source>
</evidence>
<dbReference type="Gene3D" id="3.30.70.3400">
    <property type="match status" value="1"/>
</dbReference>
<dbReference type="SUPFAM" id="SSF82866">
    <property type="entry name" value="Multidrug efflux transporter AcrB transmembrane domain"/>
    <property type="match status" value="1"/>
</dbReference>
<keyword evidence="3 8" id="KW-0812">Transmembrane</keyword>
<dbReference type="Proteomes" id="UP000886861">
    <property type="component" value="Unassembled WGS sequence"/>
</dbReference>
<feature type="transmembrane region" description="Helical" evidence="8">
    <location>
        <begin position="368"/>
        <end position="388"/>
    </location>
</feature>
<evidence type="ECO:0008006" key="11">
    <source>
        <dbReference type="Google" id="ProtNLM"/>
    </source>
</evidence>
<feature type="transmembrane region" description="Helical" evidence="8">
    <location>
        <begin position="295"/>
        <end position="319"/>
    </location>
</feature>
<evidence type="ECO:0000256" key="5">
    <source>
        <dbReference type="ARBA" id="ARBA00022989"/>
    </source>
</evidence>
<dbReference type="AlphaFoldDB" id="A0A9D1NEH6"/>
<keyword evidence="1" id="KW-0813">Transport</keyword>
<proteinExistence type="predicted"/>
<reference evidence="9" key="2">
    <citation type="journal article" date="2021" name="PeerJ">
        <title>Extensive microbial diversity within the chicken gut microbiome revealed by metagenomics and culture.</title>
        <authorList>
            <person name="Gilroy R."/>
            <person name="Ravi A."/>
            <person name="Getino M."/>
            <person name="Pursley I."/>
            <person name="Horton D.L."/>
            <person name="Alikhan N.F."/>
            <person name="Baker D."/>
            <person name="Gharbi K."/>
            <person name="Hall N."/>
            <person name="Watson M."/>
            <person name="Adriaenssens E.M."/>
            <person name="Foster-Nyarko E."/>
            <person name="Jarju S."/>
            <person name="Secka A."/>
            <person name="Antonio M."/>
            <person name="Oren A."/>
            <person name="Chaudhuri R.R."/>
            <person name="La Ragione R."/>
            <person name="Hildebrand F."/>
            <person name="Pallen M.J."/>
        </authorList>
    </citation>
    <scope>NUCLEOTIDE SEQUENCE</scope>
    <source>
        <strain evidence="9">CHK186-9395</strain>
    </source>
</reference>
<keyword evidence="6" id="KW-0811">Translocation</keyword>
<dbReference type="PANTHER" id="PTHR30081">
    <property type="entry name" value="PROTEIN-EXPORT MEMBRANE PROTEIN SEC"/>
    <property type="match status" value="1"/>
</dbReference>
<dbReference type="Gene3D" id="1.20.1640.10">
    <property type="entry name" value="Multidrug efflux transporter AcrB transmembrane domain"/>
    <property type="match status" value="1"/>
</dbReference>
<keyword evidence="5 8" id="KW-1133">Transmembrane helix</keyword>
<accession>A0A9D1NEH6</accession>
<dbReference type="EMBL" id="DVOJ01000014">
    <property type="protein sequence ID" value="HIV01649.1"/>
    <property type="molecule type" value="Genomic_DNA"/>
</dbReference>
<evidence type="ECO:0000256" key="8">
    <source>
        <dbReference type="SAM" id="Phobius"/>
    </source>
</evidence>
<evidence type="ECO:0000256" key="2">
    <source>
        <dbReference type="ARBA" id="ARBA00022475"/>
    </source>
</evidence>
<evidence type="ECO:0000256" key="4">
    <source>
        <dbReference type="ARBA" id="ARBA00022927"/>
    </source>
</evidence>
<gene>
    <name evidence="9" type="ORF">IAA62_03765</name>
</gene>
<evidence type="ECO:0000256" key="6">
    <source>
        <dbReference type="ARBA" id="ARBA00023010"/>
    </source>
</evidence>
<keyword evidence="7 8" id="KW-0472">Membrane</keyword>
<keyword evidence="2" id="KW-1003">Cell membrane</keyword>